<proteinExistence type="predicted"/>
<accession>A0A0U4EEU2</accession>
<sequence>MFFHSDPPVPMIILSQTLEKFMYIIENFPVAYFLTVYPEASMPTNDPSSFYYRKLEENTISQKYTGAIFVFALLKIQYNIAGGSGADAETVCQ</sequence>
<dbReference type="EMBL" id="CP013862">
    <property type="protein sequence ID" value="ALX49065.1"/>
    <property type="molecule type" value="Genomic_DNA"/>
</dbReference>
<evidence type="ECO:0000313" key="2">
    <source>
        <dbReference type="Proteomes" id="UP000050331"/>
    </source>
</evidence>
<keyword evidence="2" id="KW-1185">Reference proteome</keyword>
<reference evidence="1 2" key="1">
    <citation type="submission" date="2016-01" db="EMBL/GenBank/DDBJ databases">
        <title>Complete genome sequence of strain Lentibacillus amyloliquefaciens LAM0015T isolated from saline sediment.</title>
        <authorList>
            <person name="Wang J.-L."/>
            <person name="He M.-X."/>
        </authorList>
    </citation>
    <scope>NUCLEOTIDE SEQUENCE [LARGE SCALE GENOMIC DNA]</scope>
    <source>
        <strain evidence="1 2">LAM0015</strain>
    </source>
</reference>
<protein>
    <submittedName>
        <fullName evidence="1">Uncharacterized protein</fullName>
    </submittedName>
</protein>
<dbReference type="STRING" id="1472767.AOX59_10930"/>
<gene>
    <name evidence="1" type="ORF">AOX59_10930</name>
</gene>
<dbReference type="AlphaFoldDB" id="A0A0U4EEU2"/>
<dbReference type="KEGG" id="lao:AOX59_10930"/>
<name>A0A0U4EEU2_9BACI</name>
<evidence type="ECO:0000313" key="1">
    <source>
        <dbReference type="EMBL" id="ALX49065.1"/>
    </source>
</evidence>
<dbReference type="Proteomes" id="UP000050331">
    <property type="component" value="Chromosome"/>
</dbReference>
<organism evidence="1 2">
    <name type="scientific">Lentibacillus amyloliquefaciens</name>
    <dbReference type="NCBI Taxonomy" id="1472767"/>
    <lineage>
        <taxon>Bacteria</taxon>
        <taxon>Bacillati</taxon>
        <taxon>Bacillota</taxon>
        <taxon>Bacilli</taxon>
        <taxon>Bacillales</taxon>
        <taxon>Bacillaceae</taxon>
        <taxon>Lentibacillus</taxon>
    </lineage>
</organism>